<comment type="caution">
    <text evidence="1">The sequence shown here is derived from an EMBL/GenBank/DDBJ whole genome shotgun (WGS) entry which is preliminary data.</text>
</comment>
<organism evidence="1 2">
    <name type="scientific">Russula earlei</name>
    <dbReference type="NCBI Taxonomy" id="71964"/>
    <lineage>
        <taxon>Eukaryota</taxon>
        <taxon>Fungi</taxon>
        <taxon>Dikarya</taxon>
        <taxon>Basidiomycota</taxon>
        <taxon>Agaricomycotina</taxon>
        <taxon>Agaricomycetes</taxon>
        <taxon>Russulales</taxon>
        <taxon>Russulaceae</taxon>
        <taxon>Russula</taxon>
    </lineage>
</organism>
<dbReference type="Proteomes" id="UP001207468">
    <property type="component" value="Unassembled WGS sequence"/>
</dbReference>
<protein>
    <submittedName>
        <fullName evidence="1">Uncharacterized protein</fullName>
    </submittedName>
</protein>
<keyword evidence="2" id="KW-1185">Reference proteome</keyword>
<reference evidence="1" key="1">
    <citation type="submission" date="2021-03" db="EMBL/GenBank/DDBJ databases">
        <title>Evolutionary priming and transition to the ectomycorrhizal habit in an iconic lineage of mushroom-forming fungi: is preadaptation a requirement?</title>
        <authorList>
            <consortium name="DOE Joint Genome Institute"/>
            <person name="Looney B.P."/>
            <person name="Miyauchi S."/>
            <person name="Morin E."/>
            <person name="Drula E."/>
            <person name="Courty P.E."/>
            <person name="Chicoki N."/>
            <person name="Fauchery L."/>
            <person name="Kohler A."/>
            <person name="Kuo A."/>
            <person name="LaButti K."/>
            <person name="Pangilinan J."/>
            <person name="Lipzen A."/>
            <person name="Riley R."/>
            <person name="Andreopoulos W."/>
            <person name="He G."/>
            <person name="Johnson J."/>
            <person name="Barry K.W."/>
            <person name="Grigoriev I.V."/>
            <person name="Nagy L."/>
            <person name="Hibbett D."/>
            <person name="Henrissat B."/>
            <person name="Matheny P.B."/>
            <person name="Labbe J."/>
            <person name="Martin A.F."/>
        </authorList>
    </citation>
    <scope>NUCLEOTIDE SEQUENCE</scope>
    <source>
        <strain evidence="1">BPL698</strain>
    </source>
</reference>
<proteinExistence type="predicted"/>
<name>A0ACC0UE43_9AGAM</name>
<gene>
    <name evidence="1" type="ORF">F5148DRAFT_701000</name>
</gene>
<evidence type="ECO:0000313" key="2">
    <source>
        <dbReference type="Proteomes" id="UP001207468"/>
    </source>
</evidence>
<dbReference type="EMBL" id="JAGFNK010000056">
    <property type="protein sequence ID" value="KAI9509767.1"/>
    <property type="molecule type" value="Genomic_DNA"/>
</dbReference>
<evidence type="ECO:0000313" key="1">
    <source>
        <dbReference type="EMBL" id="KAI9509767.1"/>
    </source>
</evidence>
<accession>A0ACC0UE43</accession>
<sequence>MAASVVTTKVHSAAVSTPPRFLSSRTDPPSLPVPYNPPPTSSSKSSRSPPPPPPKPPANRSGPRPVHPQAMPQPSPSESAPITFKRLLRSPFEQTIRSTARSKGKADPSSPPSDGDRSTAITAKATQATDSAKERTGIFKRFETKVTLRRSRKPSLPEHSTHPVPSPPFNDHKPEEDLDGQDNLPAENGKGLHRFRLPGFTSFVSPSLTLASLSSPAVHLSSSPPSSPSSPPPSSSPARPIISPPAPLSPKRPSVANANPPAPSRPRNSHPHPHLPSSPSAPSLDPFVPSSPAPTTPTRSANLEPASPLATPTPASSSRNPQQQRFLLRTPRSSPDHSSSAPSSSPRQASPGSPRTLSPLSPRAVIPRGFASASTSKPQLSAILFIQRDSGDRL</sequence>